<name>A0A3E5DVC0_9BACT</name>
<dbReference type="Pfam" id="PF13568">
    <property type="entry name" value="OMP_b-brl_2"/>
    <property type="match status" value="1"/>
</dbReference>
<dbReference type="Pfam" id="PF01476">
    <property type="entry name" value="LysM"/>
    <property type="match status" value="1"/>
</dbReference>
<dbReference type="SMART" id="SM00257">
    <property type="entry name" value="LysM"/>
    <property type="match status" value="1"/>
</dbReference>
<evidence type="ECO:0000313" key="4">
    <source>
        <dbReference type="Proteomes" id="UP000283872"/>
    </source>
</evidence>
<dbReference type="InterPro" id="IPR025665">
    <property type="entry name" value="Beta-barrel_OMP_2"/>
</dbReference>
<dbReference type="InterPro" id="IPR036779">
    <property type="entry name" value="LysM_dom_sf"/>
</dbReference>
<feature type="signal peptide" evidence="1">
    <location>
        <begin position="1"/>
        <end position="22"/>
    </location>
</feature>
<dbReference type="SUPFAM" id="SSF54106">
    <property type="entry name" value="LysM domain"/>
    <property type="match status" value="1"/>
</dbReference>
<dbReference type="AlphaFoldDB" id="A0A3E5DVC0"/>
<sequence length="293" mass="32749">MIMIKKIFLSVLLCTVCMLSMAQSQTVTHVVQRGETLESIAEYYKVSVEDINKANPNADGIVYVGMKLNIPTISKQQTVSTNDKQGGNTYTKENNFEHDSNNKVYQEYKYNTAKNEDEKVGKFEFAGELGFGFIKGADNFMYEATIGANYRLPYNLYVGARIGYNSANYIGLTKYEGRSIEVEQKYHFIEIPLELGYSFKNASETLGLMPFIGFNTNIGLSGKNKLRTFGSSGKEESQKVKIGGKMGIGARVGVRVCLWGFDITGSYQIPLNDNQKGWFGKDAFPEITLAWGF</sequence>
<dbReference type="Gene3D" id="3.10.350.10">
    <property type="entry name" value="LysM domain"/>
    <property type="match status" value="1"/>
</dbReference>
<dbReference type="EMBL" id="QRVA01000001">
    <property type="protein sequence ID" value="RGS19819.1"/>
    <property type="molecule type" value="Genomic_DNA"/>
</dbReference>
<dbReference type="CDD" id="cd00118">
    <property type="entry name" value="LysM"/>
    <property type="match status" value="1"/>
</dbReference>
<comment type="caution">
    <text evidence="3">The sequence shown here is derived from an EMBL/GenBank/DDBJ whole genome shotgun (WGS) entry which is preliminary data.</text>
</comment>
<dbReference type="PROSITE" id="PS51782">
    <property type="entry name" value="LYSM"/>
    <property type="match status" value="1"/>
</dbReference>
<evidence type="ECO:0000259" key="2">
    <source>
        <dbReference type="PROSITE" id="PS51782"/>
    </source>
</evidence>
<feature type="chain" id="PRO_5043182738" evidence="1">
    <location>
        <begin position="23"/>
        <end position="293"/>
    </location>
</feature>
<protein>
    <submittedName>
        <fullName evidence="3">LysM peptidoglycan-binding domain-containing protein</fullName>
    </submittedName>
</protein>
<gene>
    <name evidence="3" type="ORF">DWY11_00960</name>
</gene>
<proteinExistence type="predicted"/>
<reference evidence="3 4" key="1">
    <citation type="submission" date="2018-08" db="EMBL/GenBank/DDBJ databases">
        <title>A genome reference for cultivated species of the human gut microbiota.</title>
        <authorList>
            <person name="Zou Y."/>
            <person name="Xue W."/>
            <person name="Luo G."/>
        </authorList>
    </citation>
    <scope>NUCLEOTIDE SEQUENCE [LARGE SCALE GENOMIC DNA]</scope>
    <source>
        <strain evidence="3 4">AF24-12</strain>
    </source>
</reference>
<keyword evidence="1" id="KW-0732">Signal</keyword>
<accession>A0A3E5DVC0</accession>
<dbReference type="Proteomes" id="UP000283872">
    <property type="component" value="Unassembled WGS sequence"/>
</dbReference>
<feature type="domain" description="LysM" evidence="2">
    <location>
        <begin position="27"/>
        <end position="70"/>
    </location>
</feature>
<evidence type="ECO:0000313" key="3">
    <source>
        <dbReference type="EMBL" id="RGS19819.1"/>
    </source>
</evidence>
<dbReference type="InterPro" id="IPR018392">
    <property type="entry name" value="LysM"/>
</dbReference>
<evidence type="ECO:0000256" key="1">
    <source>
        <dbReference type="SAM" id="SignalP"/>
    </source>
</evidence>
<organism evidence="3 4">
    <name type="scientific">Segatella copri</name>
    <dbReference type="NCBI Taxonomy" id="165179"/>
    <lineage>
        <taxon>Bacteria</taxon>
        <taxon>Pseudomonadati</taxon>
        <taxon>Bacteroidota</taxon>
        <taxon>Bacteroidia</taxon>
        <taxon>Bacteroidales</taxon>
        <taxon>Prevotellaceae</taxon>
        <taxon>Segatella</taxon>
    </lineage>
</organism>